<sequence length="1262" mass="146037">MNPDGFNLIRDVRESLDSNNEKEIETKTYKLLEYYLSHLKAINKKNKTSTLVLSSLCLSAIKSFSKTKFYKPIKERNSAIDSMIFDVCKDLLNNIIDDPEPDNFLKIASISIYVTNENNLSKYGSLFRNFISSVLQQKQPYNVPMPDDLRNFFKVKLFKFLNKLTTKSPELIKNWCVIIINYILPLLVDSDIIVDTNSYENYCFHYKLPQDLIGFFCTFFTDPTIKKSFQLILENIYEQPNYLIFFYNTIIIMTDFYYDNPTKYETSDGIQFLNDFFDEAMEKSKITYEDVFSSISMHSLIKFVSCSIKLMSNLTLKAYKTKNSDDTIPNSLNLCRKRWQTLIKIALTEEMLTTLLSNVDEKLLYTYIITFLLLIFDFKVTEYPVWKLFKLTTFQFFEIPYIRKFCSILGIAFAPQFLGLDQEAVEQLSVRTKQKNSRSSSNETKNSSTDPFEILDLVYSDATYIQEQIHPDHQSDLDNAPFKSKKQYYIPPIHAKGWEVQKAVAFLNNLLLFDWKFSDKFFNSFIKYLSYLATTVPLSLQSTPYLIAQTFFSNSLSKLAKDRDYSVDTIEAIALTTKQISSINSFTVDSETITQWIVLIIKYLSEKNHSIISFTMPIAIDAFTRFAPQSYILAIFIIFHMNSLHIAIDHPIKLNFILNASSVFKSQMEIKFPDVIEKNKADFEMKISDKDIFNNVWKNTRSDVSGLVNAVLLSIFGDILGKPPPKAVDGEKEIPFDLYFNAFFAVLLEQTISGEGLHRNMIPTLNGLGPSNVLKKVTRGNIKEIFYLVNFIPLFEKMITEFPVRLMRLIMNISMNTDSIYEIICMVMLATKISTRSRDPTIHKKFIKYLSKLIDRFSEDKNEMIISSSFYASKYQKIQPPPPPTTEYETFAVIQGESAYGFSNVSDEKIDVCFRNRFVFSQNTYRSVSRQNTVDNCDLPVVCDSENEEKPEKVEISKFMTKFFGNKSFSPSDFSISEPEKHEINVLTPQAKRSNNKTDEFDIIDINEFFQSTEHIKSQTCFSFIKYFLETDRIHFKMADKVITRYASPLFNLPPRENLKIGIIYVSDKQMSQEEILSNTSDNCSLAFNSFLKSLGTVVNVNKHKYYNGKLEGQNHEKFPYSIYYDDDLYEVMFHVSTLLPNDENDPQRILKKKHIGNDNIHIIWDENVVGYDHYVITSQFNYAHIIIHKYIGDLYRVIIRRKSGLPSVGPLPEESIVPASSLSALVLQSAIIIDRFARGDIEKPPSEQFDLLLEPLTQKVC</sequence>
<reference evidence="3" key="1">
    <citation type="submission" date="2006-10" db="EMBL/GenBank/DDBJ databases">
        <authorList>
            <person name="Amadeo P."/>
            <person name="Zhao Q."/>
            <person name="Wortman J."/>
            <person name="Fraser-Liggett C."/>
            <person name="Carlton J."/>
        </authorList>
    </citation>
    <scope>NUCLEOTIDE SEQUENCE</scope>
    <source>
        <strain evidence="3">G3</strain>
    </source>
</reference>
<dbReference type="Proteomes" id="UP000001542">
    <property type="component" value="Unassembled WGS sequence"/>
</dbReference>
<dbReference type="InterPro" id="IPR027107">
    <property type="entry name" value="Tuberin/Ral-act_asu"/>
</dbReference>
<dbReference type="SUPFAM" id="SSF111347">
    <property type="entry name" value="Rap/Ran-GAP"/>
    <property type="match status" value="1"/>
</dbReference>
<dbReference type="OrthoDB" id="19311at2759"/>
<feature type="domain" description="Rap-GAP" evidence="2">
    <location>
        <begin position="1047"/>
        <end position="1262"/>
    </location>
</feature>
<dbReference type="Gene3D" id="3.40.50.11210">
    <property type="entry name" value="Rap/Ran-GAP"/>
    <property type="match status" value="1"/>
</dbReference>
<dbReference type="EMBL" id="DS113178">
    <property type="protein sequence ID" value="EAY23477.1"/>
    <property type="molecule type" value="Genomic_DNA"/>
</dbReference>
<dbReference type="VEuPathDB" id="TrichDB:TVAG_071410"/>
<dbReference type="PROSITE" id="PS50085">
    <property type="entry name" value="RAPGAP"/>
    <property type="match status" value="1"/>
</dbReference>
<dbReference type="AlphaFoldDB" id="A2D844"/>
<dbReference type="InterPro" id="IPR000331">
    <property type="entry name" value="Rap/Ran_GAP_dom"/>
</dbReference>
<dbReference type="KEGG" id="tva:5469041"/>
<dbReference type="InterPro" id="IPR035974">
    <property type="entry name" value="Rap/Ran-GAP_sf"/>
</dbReference>
<dbReference type="Pfam" id="PF02145">
    <property type="entry name" value="Rap_GAP"/>
    <property type="match status" value="1"/>
</dbReference>
<organism evidence="3 4">
    <name type="scientific">Trichomonas vaginalis (strain ATCC PRA-98 / G3)</name>
    <dbReference type="NCBI Taxonomy" id="412133"/>
    <lineage>
        <taxon>Eukaryota</taxon>
        <taxon>Metamonada</taxon>
        <taxon>Parabasalia</taxon>
        <taxon>Trichomonadida</taxon>
        <taxon>Trichomonadidae</taxon>
        <taxon>Trichomonas</taxon>
    </lineage>
</organism>
<evidence type="ECO:0000313" key="4">
    <source>
        <dbReference type="Proteomes" id="UP000001542"/>
    </source>
</evidence>
<dbReference type="GO" id="GO:0005634">
    <property type="term" value="C:nucleus"/>
    <property type="evidence" value="ECO:0007669"/>
    <property type="project" value="InterPro"/>
</dbReference>
<gene>
    <name evidence="3" type="ORF">TVAG_071410</name>
</gene>
<evidence type="ECO:0000256" key="1">
    <source>
        <dbReference type="ARBA" id="ARBA00022468"/>
    </source>
</evidence>
<dbReference type="GO" id="GO:0005737">
    <property type="term" value="C:cytoplasm"/>
    <property type="evidence" value="ECO:0000318"/>
    <property type="project" value="GO_Central"/>
</dbReference>
<evidence type="ECO:0000259" key="2">
    <source>
        <dbReference type="PROSITE" id="PS50085"/>
    </source>
</evidence>
<name>A2D844_TRIV3</name>
<evidence type="ECO:0000313" key="3">
    <source>
        <dbReference type="EMBL" id="EAY23477.1"/>
    </source>
</evidence>
<dbReference type="PANTHER" id="PTHR10063:SF11">
    <property type="entry name" value="RHO GTPASE-ACTIVATING PROTEIN CG5521-RELATED"/>
    <property type="match status" value="1"/>
</dbReference>
<reference evidence="3" key="2">
    <citation type="journal article" date="2007" name="Science">
        <title>Draft genome sequence of the sexually transmitted pathogen Trichomonas vaginalis.</title>
        <authorList>
            <person name="Carlton J.M."/>
            <person name="Hirt R.P."/>
            <person name="Silva J.C."/>
            <person name="Delcher A.L."/>
            <person name="Schatz M."/>
            <person name="Zhao Q."/>
            <person name="Wortman J.R."/>
            <person name="Bidwell S.L."/>
            <person name="Alsmark U.C.M."/>
            <person name="Besteiro S."/>
            <person name="Sicheritz-Ponten T."/>
            <person name="Noel C.J."/>
            <person name="Dacks J.B."/>
            <person name="Foster P.G."/>
            <person name="Simillion C."/>
            <person name="Van de Peer Y."/>
            <person name="Miranda-Saavedra D."/>
            <person name="Barton G.J."/>
            <person name="Westrop G.D."/>
            <person name="Mueller S."/>
            <person name="Dessi D."/>
            <person name="Fiori P.L."/>
            <person name="Ren Q."/>
            <person name="Paulsen I."/>
            <person name="Zhang H."/>
            <person name="Bastida-Corcuera F.D."/>
            <person name="Simoes-Barbosa A."/>
            <person name="Brown M.T."/>
            <person name="Hayes R.D."/>
            <person name="Mukherjee M."/>
            <person name="Okumura C.Y."/>
            <person name="Schneider R."/>
            <person name="Smith A.J."/>
            <person name="Vanacova S."/>
            <person name="Villalvazo M."/>
            <person name="Haas B.J."/>
            <person name="Pertea M."/>
            <person name="Feldblyum T.V."/>
            <person name="Utterback T.R."/>
            <person name="Shu C.L."/>
            <person name="Osoegawa K."/>
            <person name="de Jong P.J."/>
            <person name="Hrdy I."/>
            <person name="Horvathova L."/>
            <person name="Zubacova Z."/>
            <person name="Dolezal P."/>
            <person name="Malik S.B."/>
            <person name="Logsdon J.M. Jr."/>
            <person name="Henze K."/>
            <person name="Gupta A."/>
            <person name="Wang C.C."/>
            <person name="Dunne R.L."/>
            <person name="Upcroft J.A."/>
            <person name="Upcroft P."/>
            <person name="White O."/>
            <person name="Salzberg S.L."/>
            <person name="Tang P."/>
            <person name="Chiu C.-H."/>
            <person name="Lee Y.-S."/>
            <person name="Embley T.M."/>
            <person name="Coombs G.H."/>
            <person name="Mottram J.C."/>
            <person name="Tachezy J."/>
            <person name="Fraser-Liggett C.M."/>
            <person name="Johnson P.J."/>
        </authorList>
    </citation>
    <scope>NUCLEOTIDE SEQUENCE [LARGE SCALE GENOMIC DNA]</scope>
    <source>
        <strain evidence="3">G3</strain>
    </source>
</reference>
<dbReference type="eggNOG" id="KOG3686">
    <property type="taxonomic scope" value="Eukaryota"/>
</dbReference>
<accession>A2D844</accession>
<dbReference type="GO" id="GO:0051056">
    <property type="term" value="P:regulation of small GTPase mediated signal transduction"/>
    <property type="evidence" value="ECO:0007669"/>
    <property type="project" value="InterPro"/>
</dbReference>
<dbReference type="RefSeq" id="XP_001584463.1">
    <property type="nucleotide sequence ID" value="XM_001584413.1"/>
</dbReference>
<dbReference type="FunFam" id="3.40.50.11210:FF:000001">
    <property type="entry name" value="Ral GTPase-activating protein subunit alpha-1 isoform 1"/>
    <property type="match status" value="1"/>
</dbReference>
<dbReference type="InParanoid" id="A2D844"/>
<keyword evidence="4" id="KW-1185">Reference proteome</keyword>
<dbReference type="GO" id="GO:0005096">
    <property type="term" value="F:GTPase activator activity"/>
    <property type="evidence" value="ECO:0000318"/>
    <property type="project" value="GO_Central"/>
</dbReference>
<dbReference type="PANTHER" id="PTHR10063">
    <property type="entry name" value="TUBERIN"/>
    <property type="match status" value="1"/>
</dbReference>
<protein>
    <submittedName>
        <fullName evidence="3">Rap/ran-GAP family protein</fullName>
    </submittedName>
</protein>
<dbReference type="SMR" id="A2D844"/>
<proteinExistence type="predicted"/>
<keyword evidence="1" id="KW-0343">GTPase activation</keyword>
<dbReference type="VEuPathDB" id="TrichDB:TVAGG3_1046300"/>